<evidence type="ECO:0000256" key="1">
    <source>
        <dbReference type="SAM" id="MobiDB-lite"/>
    </source>
</evidence>
<evidence type="ECO:0000313" key="3">
    <source>
        <dbReference type="Proteomes" id="UP000039021"/>
    </source>
</evidence>
<dbReference type="AlphaFoldDB" id="A0A916LBJ1"/>
<comment type="caution">
    <text evidence="2">The sequence shown here is derived from an EMBL/GenBank/DDBJ whole genome shotgun (WGS) entry which is preliminary data.</text>
</comment>
<feature type="region of interest" description="Disordered" evidence="1">
    <location>
        <begin position="40"/>
        <end position="65"/>
    </location>
</feature>
<feature type="compositionally biased region" description="Polar residues" evidence="1">
    <location>
        <begin position="47"/>
        <end position="58"/>
    </location>
</feature>
<reference evidence="3" key="1">
    <citation type="submission" date="2015-03" db="EMBL/GenBank/DDBJ databases">
        <authorList>
            <consortium name="Pathogen Informatics"/>
        </authorList>
    </citation>
    <scope>NUCLEOTIDE SEQUENCE [LARGE SCALE GENOMIC DNA]</scope>
    <source>
        <strain evidence="3">N09902308</strain>
    </source>
</reference>
<gene>
    <name evidence="2" type="ORF">ERS007739_02571</name>
</gene>
<organism evidence="2 3">
    <name type="scientific">Mycobacterium tuberculosis</name>
    <dbReference type="NCBI Taxonomy" id="1773"/>
    <lineage>
        <taxon>Bacteria</taxon>
        <taxon>Bacillati</taxon>
        <taxon>Actinomycetota</taxon>
        <taxon>Actinomycetes</taxon>
        <taxon>Mycobacteriales</taxon>
        <taxon>Mycobacteriaceae</taxon>
        <taxon>Mycobacterium</taxon>
        <taxon>Mycobacterium tuberculosis complex</taxon>
    </lineage>
</organism>
<sequence>MVLRAIQSVSSARLSGGNALPRTSCCNTRAMACGVVVSRSSPGGSRFNSGSSASNRLTVSPKLRR</sequence>
<dbReference type="Proteomes" id="UP000039021">
    <property type="component" value="Unassembled WGS sequence"/>
</dbReference>
<name>A0A916LBJ1_MYCTX</name>
<proteinExistence type="predicted"/>
<accession>A0A916LBJ1</accession>
<dbReference type="EMBL" id="CSBK01001193">
    <property type="protein sequence ID" value="COY41290.1"/>
    <property type="molecule type" value="Genomic_DNA"/>
</dbReference>
<evidence type="ECO:0000313" key="2">
    <source>
        <dbReference type="EMBL" id="COY41290.1"/>
    </source>
</evidence>
<protein>
    <submittedName>
        <fullName evidence="2">Uncharacterized protein</fullName>
    </submittedName>
</protein>